<keyword evidence="3 6" id="KW-0694">RNA-binding</keyword>
<evidence type="ECO:0000256" key="4">
    <source>
        <dbReference type="ARBA" id="ARBA00022980"/>
    </source>
</evidence>
<dbReference type="HAMAP" id="MF_01369_B">
    <property type="entry name" value="Ribosomal_uL23_B"/>
    <property type="match status" value="1"/>
</dbReference>
<keyword evidence="2 6" id="KW-0699">rRNA-binding</keyword>
<dbReference type="PANTHER" id="PTHR11620">
    <property type="entry name" value="60S RIBOSOMAL PROTEIN L23A"/>
    <property type="match status" value="1"/>
</dbReference>
<keyword evidence="5 6" id="KW-0687">Ribonucleoprotein</keyword>
<sequence length="103" mass="11318">MSAVAIPNPRDILLAPVISEKSYGLLEDNKYTFVVRPDANKTQIKIAVEQVFGVTVVSVNTLNRQGKRKRTRYGFGKRKDTKRAVVTLSADSKPIEIFGGPAA</sequence>
<evidence type="ECO:0000256" key="7">
    <source>
        <dbReference type="RuleBase" id="RU003934"/>
    </source>
</evidence>
<organism evidence="8 9">
    <name type="scientific">Amycolatopsis minnesotensis</name>
    <dbReference type="NCBI Taxonomy" id="337894"/>
    <lineage>
        <taxon>Bacteria</taxon>
        <taxon>Bacillati</taxon>
        <taxon>Actinomycetota</taxon>
        <taxon>Actinomycetes</taxon>
        <taxon>Pseudonocardiales</taxon>
        <taxon>Pseudonocardiaceae</taxon>
        <taxon>Amycolatopsis</taxon>
    </lineage>
</organism>
<dbReference type="InterPro" id="IPR012677">
    <property type="entry name" value="Nucleotide-bd_a/b_plait_sf"/>
</dbReference>
<dbReference type="RefSeq" id="WP_344414521.1">
    <property type="nucleotide sequence ID" value="NZ_BAAANN010000004.1"/>
</dbReference>
<evidence type="ECO:0000256" key="6">
    <source>
        <dbReference type="HAMAP-Rule" id="MF_01369"/>
    </source>
</evidence>
<evidence type="ECO:0000256" key="5">
    <source>
        <dbReference type="ARBA" id="ARBA00023274"/>
    </source>
</evidence>
<comment type="function">
    <text evidence="6">One of the early assembly proteins it binds 23S rRNA. One of the proteins that surrounds the polypeptide exit tunnel on the outside of the ribosome. Forms the main docking site for trigger factor binding to the ribosome.</text>
</comment>
<reference evidence="9" key="1">
    <citation type="journal article" date="2019" name="Int. J. Syst. Evol. Microbiol.">
        <title>The Global Catalogue of Microorganisms (GCM) 10K type strain sequencing project: providing services to taxonomists for standard genome sequencing and annotation.</title>
        <authorList>
            <consortium name="The Broad Institute Genomics Platform"/>
            <consortium name="The Broad Institute Genome Sequencing Center for Infectious Disease"/>
            <person name="Wu L."/>
            <person name="Ma J."/>
        </authorList>
    </citation>
    <scope>NUCLEOTIDE SEQUENCE [LARGE SCALE GENOMIC DNA]</scope>
    <source>
        <strain evidence="9">JCM 14545</strain>
    </source>
</reference>
<dbReference type="InterPro" id="IPR001014">
    <property type="entry name" value="Ribosomal_uL23_CS"/>
</dbReference>
<evidence type="ECO:0000313" key="9">
    <source>
        <dbReference type="Proteomes" id="UP001501116"/>
    </source>
</evidence>
<keyword evidence="9" id="KW-1185">Reference proteome</keyword>
<comment type="subunit">
    <text evidence="6">Part of the 50S ribosomal subunit. Contacts protein L29, and trigger factor when it is bound to the ribosome.</text>
</comment>
<dbReference type="PROSITE" id="PS00050">
    <property type="entry name" value="RIBOSOMAL_L23"/>
    <property type="match status" value="1"/>
</dbReference>
<protein>
    <recommendedName>
        <fullName evidence="6">Large ribosomal subunit protein uL23</fullName>
    </recommendedName>
</protein>
<evidence type="ECO:0000313" key="8">
    <source>
        <dbReference type="EMBL" id="GAA1946485.1"/>
    </source>
</evidence>
<proteinExistence type="inferred from homology"/>
<dbReference type="InterPro" id="IPR013025">
    <property type="entry name" value="Ribosomal_uL23-like"/>
</dbReference>
<dbReference type="NCBIfam" id="NF004364">
    <property type="entry name" value="PRK05738.2-5"/>
    <property type="match status" value="1"/>
</dbReference>
<comment type="caution">
    <text evidence="8">The sequence shown here is derived from an EMBL/GenBank/DDBJ whole genome shotgun (WGS) entry which is preliminary data.</text>
</comment>
<dbReference type="SUPFAM" id="SSF54189">
    <property type="entry name" value="Ribosomal proteins S24e, L23 and L15e"/>
    <property type="match status" value="1"/>
</dbReference>
<dbReference type="EMBL" id="BAAANN010000004">
    <property type="protein sequence ID" value="GAA1946485.1"/>
    <property type="molecule type" value="Genomic_DNA"/>
</dbReference>
<evidence type="ECO:0000256" key="1">
    <source>
        <dbReference type="ARBA" id="ARBA00006700"/>
    </source>
</evidence>
<evidence type="ECO:0000256" key="3">
    <source>
        <dbReference type="ARBA" id="ARBA00022884"/>
    </source>
</evidence>
<accession>A0ABP5BLP1</accession>
<keyword evidence="4 6" id="KW-0689">Ribosomal protein</keyword>
<dbReference type="Gene3D" id="3.30.70.330">
    <property type="match status" value="1"/>
</dbReference>
<name>A0ABP5BLP1_9PSEU</name>
<dbReference type="InterPro" id="IPR012678">
    <property type="entry name" value="Ribosomal_uL23/eL15/eS24_sf"/>
</dbReference>
<comment type="similarity">
    <text evidence="1 6 7">Belongs to the universal ribosomal protein uL23 family.</text>
</comment>
<dbReference type="Proteomes" id="UP001501116">
    <property type="component" value="Unassembled WGS sequence"/>
</dbReference>
<dbReference type="Pfam" id="PF00276">
    <property type="entry name" value="Ribosomal_L23"/>
    <property type="match status" value="1"/>
</dbReference>
<dbReference type="GO" id="GO:0005840">
    <property type="term" value="C:ribosome"/>
    <property type="evidence" value="ECO:0007669"/>
    <property type="project" value="UniProtKB-KW"/>
</dbReference>
<dbReference type="NCBIfam" id="NF004363">
    <property type="entry name" value="PRK05738.2-4"/>
    <property type="match status" value="1"/>
</dbReference>
<evidence type="ECO:0000256" key="2">
    <source>
        <dbReference type="ARBA" id="ARBA00022730"/>
    </source>
</evidence>
<gene>
    <name evidence="6 8" type="primary">rplW</name>
    <name evidence="8" type="ORF">GCM10009754_13090</name>
</gene>